<feature type="coiled-coil region" evidence="10">
    <location>
        <begin position="442"/>
        <end position="476"/>
    </location>
</feature>
<evidence type="ECO:0000256" key="3">
    <source>
        <dbReference type="ARBA" id="ARBA00022500"/>
    </source>
</evidence>
<comment type="subcellular location">
    <subcellularLocation>
        <location evidence="1">Cell membrane</location>
        <topology evidence="1">Multi-pass membrane protein</topology>
    </subcellularLocation>
</comment>
<dbReference type="Pfam" id="PF02743">
    <property type="entry name" value="dCache_1"/>
    <property type="match status" value="1"/>
</dbReference>
<dbReference type="PROSITE" id="PS50111">
    <property type="entry name" value="CHEMOTAXIS_TRANSDUC_2"/>
    <property type="match status" value="1"/>
</dbReference>
<protein>
    <submittedName>
        <fullName evidence="15">Methyl-accepting chemotaxis protein</fullName>
    </submittedName>
</protein>
<dbReference type="CDD" id="cd12912">
    <property type="entry name" value="PDC2_MCP_like"/>
    <property type="match status" value="1"/>
</dbReference>
<evidence type="ECO:0000256" key="5">
    <source>
        <dbReference type="ARBA" id="ARBA00022989"/>
    </source>
</evidence>
<dbReference type="SMART" id="SM00304">
    <property type="entry name" value="HAMP"/>
    <property type="match status" value="1"/>
</dbReference>
<dbReference type="InterPro" id="IPR003660">
    <property type="entry name" value="HAMP_dom"/>
</dbReference>
<dbReference type="CDD" id="cd12913">
    <property type="entry name" value="PDC1_MCP_like"/>
    <property type="match status" value="1"/>
</dbReference>
<keyword evidence="3" id="KW-0145">Chemotaxis</keyword>
<dbReference type="InterPro" id="IPR033479">
    <property type="entry name" value="dCache_1"/>
</dbReference>
<accession>A0ABW4RGJ2</accession>
<sequence length="761" mass="82946">MLQRWQFKSIQARTLSTLLPIVFIVVVLISLLAYEFSKHKLNEEMGRTASSTLAGVTSNISEQVSRNSIIATSLANAVGQIGPSMNMDQYAQLTERWTMLNSMTYGTGIFLASDVYDDGKPYHSVYASRNGDRISTTFQYDAADYNYLNQSWYTGTLDNFDKIYYTKPVLDPKSKVRMITAGKTIRNSTGQAIGVATADFNIGSIQDYVGNMNIGNIGHAILLDGNGLVLASSQADLKPEQVFSGADGINKQAMALVQSQPKGQTTVSLNGNAYTLYFDTLTDTGWKTAVLLSEAEIQRPAREMLNTLLIIGIVSLILLTAAILWNNLGMIRQIRGIMQMSRRMAEGDYSGRLQVNRKDEFGQMAAEFNRILEATAQIVRRLSQQSHAIRDTSTEVAHRAAENAEAARYNADELQQVELDSRTQLQATDESTLAMSEMATGVQRIAESVQEVAEAAQQMEQQTREGSEQLRKAVKQIDSAKLVMDESGKMAEMLNNRALQINSIIDIIHGINKQTTLLALNASIEAARAGDAGRGFGVVASEISNLSGHVAESTRMITEQIKAMQEETAVVLAGMENGAIRVTKGMSSLEETSRLFEQIQQGVERMSAEIQEVSSASEEMSAGSEQINASLDNLADIAKNTSQRASMATGRSTGQLESLENLETSAHSLQQVADVLNELVSQFKTEEEPATNVQANASSAVDADLNDTDIAIDTEQKSSNQSADANNEPVPADAHSTSVEHTDQAQQEQADEPIKDTRRGA</sequence>
<dbReference type="Proteomes" id="UP001597233">
    <property type="component" value="Unassembled WGS sequence"/>
</dbReference>
<keyword evidence="6 12" id="KW-0472">Membrane</keyword>
<evidence type="ECO:0000256" key="1">
    <source>
        <dbReference type="ARBA" id="ARBA00004651"/>
    </source>
</evidence>
<dbReference type="SMART" id="SM00283">
    <property type="entry name" value="MA"/>
    <property type="match status" value="1"/>
</dbReference>
<feature type="region of interest" description="Disordered" evidence="11">
    <location>
        <begin position="716"/>
        <end position="761"/>
    </location>
</feature>
<evidence type="ECO:0000256" key="9">
    <source>
        <dbReference type="PROSITE-ProRule" id="PRU00284"/>
    </source>
</evidence>
<evidence type="ECO:0000256" key="10">
    <source>
        <dbReference type="SAM" id="Coils"/>
    </source>
</evidence>
<dbReference type="RefSeq" id="WP_347326669.1">
    <property type="nucleotide sequence ID" value="NZ_JBCGUH010000014.1"/>
</dbReference>
<keyword evidence="2" id="KW-1003">Cell membrane</keyword>
<reference evidence="16" key="1">
    <citation type="journal article" date="2019" name="Int. J. Syst. Evol. Microbiol.">
        <title>The Global Catalogue of Microorganisms (GCM) 10K type strain sequencing project: providing services to taxonomists for standard genome sequencing and annotation.</title>
        <authorList>
            <consortium name="The Broad Institute Genomics Platform"/>
            <consortium name="The Broad Institute Genome Sequencing Center for Infectious Disease"/>
            <person name="Wu L."/>
            <person name="Ma J."/>
        </authorList>
    </citation>
    <scope>NUCLEOTIDE SEQUENCE [LARGE SCALE GENOMIC DNA]</scope>
    <source>
        <strain evidence="16">CCUG 54950</strain>
    </source>
</reference>
<dbReference type="Gene3D" id="1.10.8.500">
    <property type="entry name" value="HAMP domain in histidine kinase"/>
    <property type="match status" value="1"/>
</dbReference>
<gene>
    <name evidence="15" type="ORF">ACFSC9_07050</name>
</gene>
<name>A0ABW4RGJ2_9BACL</name>
<organism evidence="15 16">
    <name type="scientific">Paenibacillus wenxiniae</name>
    <dbReference type="NCBI Taxonomy" id="1636843"/>
    <lineage>
        <taxon>Bacteria</taxon>
        <taxon>Bacillati</taxon>
        <taxon>Bacillota</taxon>
        <taxon>Bacilli</taxon>
        <taxon>Bacillales</taxon>
        <taxon>Paenibacillaceae</taxon>
        <taxon>Paenibacillus</taxon>
    </lineage>
</organism>
<keyword evidence="5 12" id="KW-1133">Transmembrane helix</keyword>
<dbReference type="CDD" id="cd11386">
    <property type="entry name" value="MCP_signal"/>
    <property type="match status" value="1"/>
</dbReference>
<evidence type="ECO:0000259" key="13">
    <source>
        <dbReference type="PROSITE" id="PS50111"/>
    </source>
</evidence>
<dbReference type="Pfam" id="PF00015">
    <property type="entry name" value="MCPsignal"/>
    <property type="match status" value="1"/>
</dbReference>
<dbReference type="CDD" id="cd06225">
    <property type="entry name" value="HAMP"/>
    <property type="match status" value="1"/>
</dbReference>
<dbReference type="PANTHER" id="PTHR32089:SF112">
    <property type="entry name" value="LYSOZYME-LIKE PROTEIN-RELATED"/>
    <property type="match status" value="1"/>
</dbReference>
<feature type="transmembrane region" description="Helical" evidence="12">
    <location>
        <begin position="12"/>
        <end position="34"/>
    </location>
</feature>
<keyword evidence="7 9" id="KW-0807">Transducer</keyword>
<feature type="domain" description="Methyl-accepting transducer" evidence="13">
    <location>
        <begin position="399"/>
        <end position="635"/>
    </location>
</feature>
<evidence type="ECO:0000256" key="8">
    <source>
        <dbReference type="ARBA" id="ARBA00029447"/>
    </source>
</evidence>
<evidence type="ECO:0000256" key="6">
    <source>
        <dbReference type="ARBA" id="ARBA00023136"/>
    </source>
</evidence>
<dbReference type="Gene3D" id="1.10.287.950">
    <property type="entry name" value="Methyl-accepting chemotaxis protein"/>
    <property type="match status" value="1"/>
</dbReference>
<dbReference type="Pfam" id="PF00672">
    <property type="entry name" value="HAMP"/>
    <property type="match status" value="1"/>
</dbReference>
<dbReference type="InterPro" id="IPR004089">
    <property type="entry name" value="MCPsignal_dom"/>
</dbReference>
<evidence type="ECO:0000313" key="16">
    <source>
        <dbReference type="Proteomes" id="UP001597233"/>
    </source>
</evidence>
<keyword evidence="10" id="KW-0175">Coiled coil</keyword>
<feature type="transmembrane region" description="Helical" evidence="12">
    <location>
        <begin position="304"/>
        <end position="325"/>
    </location>
</feature>
<dbReference type="PANTHER" id="PTHR32089">
    <property type="entry name" value="METHYL-ACCEPTING CHEMOTAXIS PROTEIN MCPB"/>
    <property type="match status" value="1"/>
</dbReference>
<evidence type="ECO:0000256" key="2">
    <source>
        <dbReference type="ARBA" id="ARBA00022475"/>
    </source>
</evidence>
<dbReference type="SUPFAM" id="SSF58104">
    <property type="entry name" value="Methyl-accepting chemotaxis protein (MCP) signaling domain"/>
    <property type="match status" value="1"/>
</dbReference>
<comment type="caution">
    <text evidence="15">The sequence shown here is derived from an EMBL/GenBank/DDBJ whole genome shotgun (WGS) entry which is preliminary data.</text>
</comment>
<feature type="compositionally biased region" description="Basic and acidic residues" evidence="11">
    <location>
        <begin position="752"/>
        <end position="761"/>
    </location>
</feature>
<keyword evidence="16" id="KW-1185">Reference proteome</keyword>
<evidence type="ECO:0000259" key="14">
    <source>
        <dbReference type="PROSITE" id="PS50885"/>
    </source>
</evidence>
<dbReference type="PROSITE" id="PS50885">
    <property type="entry name" value="HAMP"/>
    <property type="match status" value="1"/>
</dbReference>
<proteinExistence type="inferred from homology"/>
<evidence type="ECO:0000256" key="4">
    <source>
        <dbReference type="ARBA" id="ARBA00022692"/>
    </source>
</evidence>
<evidence type="ECO:0000313" key="15">
    <source>
        <dbReference type="EMBL" id="MFD1885283.1"/>
    </source>
</evidence>
<feature type="domain" description="HAMP" evidence="14">
    <location>
        <begin position="328"/>
        <end position="380"/>
    </location>
</feature>
<comment type="similarity">
    <text evidence="8">Belongs to the methyl-accepting chemotaxis (MCP) protein family.</text>
</comment>
<dbReference type="EMBL" id="JBHUEH010000011">
    <property type="protein sequence ID" value="MFD1885283.1"/>
    <property type="molecule type" value="Genomic_DNA"/>
</dbReference>
<dbReference type="Gene3D" id="3.30.450.20">
    <property type="entry name" value="PAS domain"/>
    <property type="match status" value="2"/>
</dbReference>
<evidence type="ECO:0000256" key="12">
    <source>
        <dbReference type="SAM" id="Phobius"/>
    </source>
</evidence>
<keyword evidence="4 12" id="KW-0812">Transmembrane</keyword>
<evidence type="ECO:0000256" key="7">
    <source>
        <dbReference type="ARBA" id="ARBA00023224"/>
    </source>
</evidence>
<evidence type="ECO:0000256" key="11">
    <source>
        <dbReference type="SAM" id="MobiDB-lite"/>
    </source>
</evidence>